<evidence type="ECO:0000259" key="8">
    <source>
        <dbReference type="Pfam" id="PF14738"/>
    </source>
</evidence>
<evidence type="ECO:0000256" key="6">
    <source>
        <dbReference type="ARBA" id="ARBA00029555"/>
    </source>
</evidence>
<comment type="similarity">
    <text evidence="5">Belongs to the CFAP91 family.</text>
</comment>
<evidence type="ECO:0000313" key="11">
    <source>
        <dbReference type="Proteomes" id="UP000570595"/>
    </source>
</evidence>
<dbReference type="GO" id="GO:0005930">
    <property type="term" value="C:axoneme"/>
    <property type="evidence" value="ECO:0007669"/>
    <property type="project" value="UniProtKB-SubCell"/>
</dbReference>
<dbReference type="Pfam" id="PF14738">
    <property type="entry name" value="CFAP91"/>
    <property type="match status" value="1"/>
</dbReference>
<evidence type="ECO:0000313" key="12">
    <source>
        <dbReference type="Proteomes" id="UP000572268"/>
    </source>
</evidence>
<keyword evidence="3" id="KW-0206">Cytoskeleton</keyword>
<dbReference type="EMBL" id="JABAHT010000003">
    <property type="protein sequence ID" value="KAF4671161.1"/>
    <property type="molecule type" value="Genomic_DNA"/>
</dbReference>
<dbReference type="PANTHER" id="PTHR22455">
    <property type="entry name" value="CILIA- AND FLAGELLA-ASSOCIATED PROTEIN 91"/>
    <property type="match status" value="1"/>
</dbReference>
<keyword evidence="2" id="KW-0963">Cytoplasm</keyword>
<dbReference type="PANTHER" id="PTHR22455:SF10">
    <property type="entry name" value="CILIA- AND FLAGELLA-ASSOCIATED PROTEIN 91"/>
    <property type="match status" value="1"/>
</dbReference>
<keyword evidence="4" id="KW-0966">Cell projection</keyword>
<evidence type="ECO:0000256" key="3">
    <source>
        <dbReference type="ARBA" id="ARBA00023212"/>
    </source>
</evidence>
<evidence type="ECO:0000256" key="2">
    <source>
        <dbReference type="ARBA" id="ARBA00022490"/>
    </source>
</evidence>
<evidence type="ECO:0000313" key="10">
    <source>
        <dbReference type="EMBL" id="KAF4676588.1"/>
    </source>
</evidence>
<name>A0A7J6MJK9_PEROL</name>
<dbReference type="EMBL" id="JABANN010000001">
    <property type="protein sequence ID" value="KAF4676588.1"/>
    <property type="molecule type" value="Genomic_DNA"/>
</dbReference>
<evidence type="ECO:0000256" key="5">
    <source>
        <dbReference type="ARBA" id="ARBA00029468"/>
    </source>
</evidence>
<evidence type="ECO:0000256" key="1">
    <source>
        <dbReference type="ARBA" id="ARBA00004430"/>
    </source>
</evidence>
<organism evidence="9 11">
    <name type="scientific">Perkinsus olseni</name>
    <name type="common">Perkinsus atlanticus</name>
    <dbReference type="NCBI Taxonomy" id="32597"/>
    <lineage>
        <taxon>Eukaryota</taxon>
        <taxon>Sar</taxon>
        <taxon>Alveolata</taxon>
        <taxon>Perkinsozoa</taxon>
        <taxon>Perkinsea</taxon>
        <taxon>Perkinsida</taxon>
        <taxon>Perkinsidae</taxon>
        <taxon>Perkinsus</taxon>
    </lineage>
</organism>
<sequence length="695" mass="76962">MSSLPGSYETSLGLPSSTNHASGVVASSNCDQLSVTGRHRFRYFRRPLVGGLSVNPVISTEVDEAGLSWTAPRVMPPSTVLATENSNTRANAMHAGHKSAEEGKREVCVQSTLRESDMQTDPFSPEVAAEDMRTAPELMRLSNLTVQNGMLLGEAAVRLVERMRERKMVEESLPEGSDMASLKLRAQMVEEMELKELQRRDAEITRIQEKRLQLLRHALRDLRVDHEALSEERKGRLVSNLTDVKDRKLSQLANCRLRALRRSDREKATMVEGLSNLGRGEALGDRHLQAHNDPASTLYAPVPRDGIVPPRLTGGMDIQPAALRSLRGVLALERKLEGGPAPELMVSHIPPGQNARRWEAKKSLLKAAMAQVKAELATTATFQDNGLEGPGLTGPLMGFEARWEEKREESPMESSVRLTGPPPEGEEMDVAVLLLTRVLRGRAMQNEMLVGVSKSAALIEELRACEGWTRSLPADGRVGEDGQLGGISTRLLEEGVLSSLIGSTVGTTLDQLSEELLKSKEERRIAAMVWLANHKRRLRQIKESGLRQAEERMRAREDTISLEVAQSCKQAADSYLNDIFDSTVGKKSREIALTAVERSTRSFDQILNRLDGGDTEASAENALEKDTMVVKQLVNCFLFPLVERSRVKEQLRLEEKRFVHAAYKPFSETVEDVSCQLNAVQTVLSTDEEEEEPSS</sequence>
<accession>A0A7J6MJK9</accession>
<gene>
    <name evidence="9" type="primary">MAATS1_1</name>
    <name evidence="10" type="ORF">FOL46_000051</name>
    <name evidence="9" type="ORF">FOZ61_005384</name>
</gene>
<reference evidence="11 12" key="1">
    <citation type="submission" date="2020-04" db="EMBL/GenBank/DDBJ databases">
        <title>Perkinsus olseni comparative genomics.</title>
        <authorList>
            <person name="Bogema D.R."/>
        </authorList>
    </citation>
    <scope>NUCLEOTIDE SEQUENCE [LARGE SCALE GENOMIC DNA]</scope>
    <source>
        <strain evidence="9">ATCC PRA-179</strain>
        <strain evidence="10">ATCC PRA-31</strain>
    </source>
</reference>
<feature type="region of interest" description="Disordered" evidence="7">
    <location>
        <begin position="1"/>
        <end position="24"/>
    </location>
</feature>
<dbReference type="Proteomes" id="UP000570595">
    <property type="component" value="Unassembled WGS sequence"/>
</dbReference>
<dbReference type="InterPro" id="IPR032840">
    <property type="entry name" value="CFAP91_dom"/>
</dbReference>
<dbReference type="AlphaFoldDB" id="A0A7J6MJK9"/>
<dbReference type="InterPro" id="IPR026720">
    <property type="entry name" value="CFAP91"/>
</dbReference>
<evidence type="ECO:0000256" key="7">
    <source>
        <dbReference type="SAM" id="MobiDB-lite"/>
    </source>
</evidence>
<comment type="caution">
    <text evidence="9">The sequence shown here is derived from an EMBL/GenBank/DDBJ whole genome shotgun (WGS) entry which is preliminary data.</text>
</comment>
<evidence type="ECO:0000256" key="4">
    <source>
        <dbReference type="ARBA" id="ARBA00023273"/>
    </source>
</evidence>
<comment type="subcellular location">
    <subcellularLocation>
        <location evidence="1">Cytoplasm</location>
        <location evidence="1">Cytoskeleton</location>
        <location evidence="1">Cilium axoneme</location>
    </subcellularLocation>
</comment>
<dbReference type="Proteomes" id="UP000572268">
    <property type="component" value="Unassembled WGS sequence"/>
</dbReference>
<evidence type="ECO:0000313" key="9">
    <source>
        <dbReference type="EMBL" id="KAF4671161.1"/>
    </source>
</evidence>
<dbReference type="OrthoDB" id="567787at2759"/>
<proteinExistence type="inferred from homology"/>
<feature type="domain" description="CFAP91" evidence="8">
    <location>
        <begin position="109"/>
        <end position="262"/>
    </location>
</feature>
<protein>
    <recommendedName>
        <fullName evidence="6">Cilia- and flagella-associated protein 91</fullName>
    </recommendedName>
</protein>